<dbReference type="RefSeq" id="WP_345683011.1">
    <property type="nucleotide sequence ID" value="NZ_BAABRO010000002.1"/>
</dbReference>
<dbReference type="EMBL" id="BAABRO010000002">
    <property type="protein sequence ID" value="GAA5506043.1"/>
    <property type="molecule type" value="Genomic_DNA"/>
</dbReference>
<feature type="region of interest" description="Disordered" evidence="1">
    <location>
        <begin position="399"/>
        <end position="419"/>
    </location>
</feature>
<evidence type="ECO:0000256" key="1">
    <source>
        <dbReference type="SAM" id="MobiDB-lite"/>
    </source>
</evidence>
<dbReference type="NCBIfam" id="TIGR04294">
    <property type="entry name" value="pre_pil_HX9DG"/>
    <property type="match status" value="1"/>
</dbReference>
<name>A0ABP9VPD8_9BACT</name>
<gene>
    <name evidence="4" type="ORF">Rcae01_01493</name>
</gene>
<proteinExistence type="predicted"/>
<dbReference type="SUPFAM" id="SSF54523">
    <property type="entry name" value="Pili subunits"/>
    <property type="match status" value="1"/>
</dbReference>
<dbReference type="InterPro" id="IPR045584">
    <property type="entry name" value="Pilin-like"/>
</dbReference>
<keyword evidence="2" id="KW-1133">Transmembrane helix</keyword>
<dbReference type="Gene3D" id="3.30.700.10">
    <property type="entry name" value="Glycoprotein, Type 4 Pilin"/>
    <property type="match status" value="1"/>
</dbReference>
<dbReference type="PANTHER" id="PTHR30093:SF2">
    <property type="entry name" value="TYPE II SECRETION SYSTEM PROTEIN H"/>
    <property type="match status" value="1"/>
</dbReference>
<dbReference type="InterPro" id="IPR027558">
    <property type="entry name" value="Pre_pil_HX9DG_C"/>
</dbReference>
<accession>A0ABP9VPD8</accession>
<evidence type="ECO:0000256" key="2">
    <source>
        <dbReference type="SAM" id="Phobius"/>
    </source>
</evidence>
<comment type="caution">
    <text evidence="4">The sequence shown here is derived from an EMBL/GenBank/DDBJ whole genome shotgun (WGS) entry which is preliminary data.</text>
</comment>
<evidence type="ECO:0000313" key="4">
    <source>
        <dbReference type="EMBL" id="GAA5506043.1"/>
    </source>
</evidence>
<sequence>MTSSTGRTLNLAAPNQLKHCYRTARRCGFTTVELFGVLLIITVLVWMLLPAVQAAREQARRTSCANNLMQVGLGVQAYHEAFTQFPVQLSGTDSGAAAGKDNDRRLSIFVGLLPFLDQQAAWDEIQKTRPFDDSFGYGMMSMYPDDESMYPEDEFESESESNEPWVAGGPEPFVGEYEPWHWEIAVYRCPSDPGTGEPGFGRTNYAACFGDGMVAADSGPLRKVDETFVYDETLAEQTQAAMRGVFVPRVVTRRSDITDGLANTILLGEIATDLGDKDIRTSPISGPGPELRDHPNWARDMAMLVDPERPQFWLVQAGTTELSLVGDVGRGFRWADGMPLYSGFNTILPPNREITLEQDKDDSWGVLTASSRHQGGVHVCFADNSVRFISDNIDAGNDSNPSVYAGSPNPAGSKSPYGLWGALGTRSSSELSLLPPASAIP</sequence>
<keyword evidence="2" id="KW-0472">Membrane</keyword>
<protein>
    <recommendedName>
        <fullName evidence="3">DUF1559 domain-containing protein</fullName>
    </recommendedName>
</protein>
<dbReference type="PANTHER" id="PTHR30093">
    <property type="entry name" value="GENERAL SECRETION PATHWAY PROTEIN G"/>
    <property type="match status" value="1"/>
</dbReference>
<keyword evidence="5" id="KW-1185">Reference proteome</keyword>
<evidence type="ECO:0000259" key="3">
    <source>
        <dbReference type="Pfam" id="PF07596"/>
    </source>
</evidence>
<organism evidence="4 5">
    <name type="scientific">Novipirellula caenicola</name>
    <dbReference type="NCBI Taxonomy" id="1536901"/>
    <lineage>
        <taxon>Bacteria</taxon>
        <taxon>Pseudomonadati</taxon>
        <taxon>Planctomycetota</taxon>
        <taxon>Planctomycetia</taxon>
        <taxon>Pirellulales</taxon>
        <taxon>Pirellulaceae</taxon>
        <taxon>Novipirellula</taxon>
    </lineage>
</organism>
<reference evidence="4 5" key="1">
    <citation type="submission" date="2024-02" db="EMBL/GenBank/DDBJ databases">
        <title>Rhodopirellula caenicola NBRC 110016.</title>
        <authorList>
            <person name="Ichikawa N."/>
            <person name="Katano-Makiyama Y."/>
            <person name="Hidaka K."/>
        </authorList>
    </citation>
    <scope>NUCLEOTIDE SEQUENCE [LARGE SCALE GENOMIC DNA]</scope>
    <source>
        <strain evidence="4 5">NBRC 110016</strain>
    </source>
</reference>
<dbReference type="Pfam" id="PF07596">
    <property type="entry name" value="SBP_bac_10"/>
    <property type="match status" value="1"/>
</dbReference>
<evidence type="ECO:0000313" key="5">
    <source>
        <dbReference type="Proteomes" id="UP001416858"/>
    </source>
</evidence>
<keyword evidence="2" id="KW-0812">Transmembrane</keyword>
<dbReference type="Proteomes" id="UP001416858">
    <property type="component" value="Unassembled WGS sequence"/>
</dbReference>
<feature type="domain" description="DUF1559" evidence="3">
    <location>
        <begin position="53"/>
        <end position="395"/>
    </location>
</feature>
<dbReference type="InterPro" id="IPR011453">
    <property type="entry name" value="DUF1559"/>
</dbReference>
<feature type="transmembrane region" description="Helical" evidence="2">
    <location>
        <begin position="27"/>
        <end position="49"/>
    </location>
</feature>